<comment type="caution">
    <text evidence="2">The sequence shown here is derived from an EMBL/GenBank/DDBJ whole genome shotgun (WGS) entry which is preliminary data.</text>
</comment>
<accession>A0ABQ4ZXV0</accession>
<feature type="domain" description="F-box/LRR-repeat protein 15-like leucin rich repeat" evidence="1">
    <location>
        <begin position="77"/>
        <end position="153"/>
    </location>
</feature>
<keyword evidence="3" id="KW-1185">Reference proteome</keyword>
<organism evidence="2 3">
    <name type="scientific">Tanacetum coccineum</name>
    <dbReference type="NCBI Taxonomy" id="301880"/>
    <lineage>
        <taxon>Eukaryota</taxon>
        <taxon>Viridiplantae</taxon>
        <taxon>Streptophyta</taxon>
        <taxon>Embryophyta</taxon>
        <taxon>Tracheophyta</taxon>
        <taxon>Spermatophyta</taxon>
        <taxon>Magnoliopsida</taxon>
        <taxon>eudicotyledons</taxon>
        <taxon>Gunneridae</taxon>
        <taxon>Pentapetalae</taxon>
        <taxon>asterids</taxon>
        <taxon>campanulids</taxon>
        <taxon>Asterales</taxon>
        <taxon>Asteraceae</taxon>
        <taxon>Asteroideae</taxon>
        <taxon>Anthemideae</taxon>
        <taxon>Anthemidinae</taxon>
        <taxon>Tanacetum</taxon>
    </lineage>
</organism>
<dbReference type="Pfam" id="PF25372">
    <property type="entry name" value="DUF7885"/>
    <property type="match status" value="2"/>
</dbReference>
<dbReference type="InterPro" id="IPR057207">
    <property type="entry name" value="FBXL15_LRR"/>
</dbReference>
<dbReference type="InterPro" id="IPR006553">
    <property type="entry name" value="Leu-rich_rpt_Cys-con_subtyp"/>
</dbReference>
<dbReference type="SMART" id="SM00367">
    <property type="entry name" value="LRR_CC"/>
    <property type="match status" value="6"/>
</dbReference>
<feature type="domain" description="F-box/LRR-repeat protein 15-like leucin rich repeat" evidence="1">
    <location>
        <begin position="154"/>
        <end position="240"/>
    </location>
</feature>
<dbReference type="EMBL" id="BQNB010011784">
    <property type="protein sequence ID" value="GJS95124.1"/>
    <property type="molecule type" value="Genomic_DNA"/>
</dbReference>
<sequence length="270" mass="29933">MTRKYSLKFPNIVKVAFFSLSPKLQKLDLELKYKPYELDFDDDGLRTVANACSHLRQIVLSRRLRVGDLGVDSIVRSYKNLQELDFTGCLSVTNESLKAIGESNSFLNLNMRGCLISDLGLEYIANGNLKNSLEMLFLGECDRISDLGVDSIVRSCKNLQELDLSGCLSITDESLKAIGESNSLLILNLSDCLITDMGLEYLADGNLMNSLTGLDLSGCDRISDDGICYLNEFDNLTDLSLSRCDRCLTEDVIGAISHIPNIFFSEYCVG</sequence>
<dbReference type="Gene3D" id="3.80.10.10">
    <property type="entry name" value="Ribonuclease Inhibitor"/>
    <property type="match status" value="2"/>
</dbReference>
<dbReference type="SUPFAM" id="SSF52047">
    <property type="entry name" value="RNI-like"/>
    <property type="match status" value="1"/>
</dbReference>
<name>A0ABQ4ZXV0_9ASTR</name>
<gene>
    <name evidence="2" type="ORF">Tco_0802092</name>
</gene>
<reference evidence="2" key="2">
    <citation type="submission" date="2022-01" db="EMBL/GenBank/DDBJ databases">
        <authorList>
            <person name="Yamashiro T."/>
            <person name="Shiraishi A."/>
            <person name="Satake H."/>
            <person name="Nakayama K."/>
        </authorList>
    </citation>
    <scope>NUCLEOTIDE SEQUENCE</scope>
</reference>
<proteinExistence type="predicted"/>
<evidence type="ECO:0000259" key="1">
    <source>
        <dbReference type="Pfam" id="PF25372"/>
    </source>
</evidence>
<dbReference type="PANTHER" id="PTHR13318">
    <property type="entry name" value="PARTNER OF PAIRED, ISOFORM B-RELATED"/>
    <property type="match status" value="1"/>
</dbReference>
<dbReference type="Proteomes" id="UP001151760">
    <property type="component" value="Unassembled WGS sequence"/>
</dbReference>
<evidence type="ECO:0000313" key="2">
    <source>
        <dbReference type="EMBL" id="GJS95124.1"/>
    </source>
</evidence>
<evidence type="ECO:0000313" key="3">
    <source>
        <dbReference type="Proteomes" id="UP001151760"/>
    </source>
</evidence>
<protein>
    <submittedName>
        <fullName evidence="2">Leucine-rich repeat, cysteine-containing subtype protein</fullName>
    </submittedName>
</protein>
<reference evidence="2" key="1">
    <citation type="journal article" date="2022" name="Int. J. Mol. Sci.">
        <title>Draft Genome of Tanacetum Coccineum: Genomic Comparison of Closely Related Tanacetum-Family Plants.</title>
        <authorList>
            <person name="Yamashiro T."/>
            <person name="Shiraishi A."/>
            <person name="Nakayama K."/>
            <person name="Satake H."/>
        </authorList>
    </citation>
    <scope>NUCLEOTIDE SEQUENCE</scope>
</reference>
<dbReference type="InterPro" id="IPR032675">
    <property type="entry name" value="LRR_dom_sf"/>
</dbReference>